<evidence type="ECO:0000313" key="2">
    <source>
        <dbReference type="Proteomes" id="UP000755585"/>
    </source>
</evidence>
<protein>
    <submittedName>
        <fullName evidence="1">Uncharacterized protein</fullName>
    </submittedName>
</protein>
<name>A0ABS4UBQ4_9ACTN</name>
<keyword evidence="2" id="KW-1185">Reference proteome</keyword>
<dbReference type="Proteomes" id="UP000755585">
    <property type="component" value="Unassembled WGS sequence"/>
</dbReference>
<proteinExistence type="predicted"/>
<reference evidence="1 2" key="1">
    <citation type="submission" date="2021-03" db="EMBL/GenBank/DDBJ databases">
        <title>Sequencing the genomes of 1000 actinobacteria strains.</title>
        <authorList>
            <person name="Klenk H.-P."/>
        </authorList>
    </citation>
    <scope>NUCLEOTIDE SEQUENCE [LARGE SCALE GENOMIC DNA]</scope>
    <source>
        <strain evidence="1 2">DSM 18824</strain>
    </source>
</reference>
<evidence type="ECO:0000313" key="1">
    <source>
        <dbReference type="EMBL" id="MBP2349071.1"/>
    </source>
</evidence>
<organism evidence="1 2">
    <name type="scientific">Kribbella aluminosa</name>
    <dbReference type="NCBI Taxonomy" id="416017"/>
    <lineage>
        <taxon>Bacteria</taxon>
        <taxon>Bacillati</taxon>
        <taxon>Actinomycetota</taxon>
        <taxon>Actinomycetes</taxon>
        <taxon>Propionibacteriales</taxon>
        <taxon>Kribbellaceae</taxon>
        <taxon>Kribbella</taxon>
    </lineage>
</organism>
<gene>
    <name evidence="1" type="ORF">JOF29_000154</name>
</gene>
<accession>A0ABS4UBQ4</accession>
<comment type="caution">
    <text evidence="1">The sequence shown here is derived from an EMBL/GenBank/DDBJ whole genome shotgun (WGS) entry which is preliminary data.</text>
</comment>
<dbReference type="EMBL" id="JAGINT010000001">
    <property type="protein sequence ID" value="MBP2349071.1"/>
    <property type="molecule type" value="Genomic_DNA"/>
</dbReference>
<sequence length="118" mass="13060">MGSSIASMRAGHRVSIAQAQATAATRHDDLVSVALRRPGWLDHEARLRHRVNRITARWVGVATTPNTRQKLAILRDPVHPAQMLTSVPLTWLVSVDDATRQDRAAVDAQRAQRTEPAE</sequence>
<dbReference type="RefSeq" id="WP_209692291.1">
    <property type="nucleotide sequence ID" value="NZ_BAAAVU010000028.1"/>
</dbReference>